<evidence type="ECO:0000313" key="1">
    <source>
        <dbReference type="EMBL" id="KAK4203629.1"/>
    </source>
</evidence>
<dbReference type="InterPro" id="IPR038883">
    <property type="entry name" value="AN11006-like"/>
</dbReference>
<gene>
    <name evidence="1" type="ORF">QBC40DRAFT_274645</name>
</gene>
<protein>
    <submittedName>
        <fullName evidence="1">Uncharacterized protein</fullName>
    </submittedName>
</protein>
<proteinExistence type="predicted"/>
<evidence type="ECO:0000313" key="2">
    <source>
        <dbReference type="Proteomes" id="UP001303160"/>
    </source>
</evidence>
<name>A0AAN6XN01_9PEZI</name>
<dbReference type="Proteomes" id="UP001303160">
    <property type="component" value="Unassembled WGS sequence"/>
</dbReference>
<dbReference type="PANTHER" id="PTHR42085:SF2">
    <property type="entry name" value="F-BOX DOMAIN-CONTAINING PROTEIN"/>
    <property type="match status" value="1"/>
</dbReference>
<sequence>MERTSPLLRLSPDIRCQIYEWVGLADYQPHFFRLNGQKTEFFGLLISCKIIYQEASTLLYSRNRFVIRYTSPHSLAPLRALTSRSLASLTSLRVILNEASCHHPEDGNHSYCCHSLRVYPYDGETYCSHAHGGLHQAPATLLVSSTKDMLAEWTEAATYMSSHINPRALEIKLVCDVQEDDIEAAQLAVAPLKLLSPLANCHVRLCRKTNSQLQQIADAAVKHARGITQTAPDAVTKPCLSSSTAPLASHLLNLPQELRLRILEYTDLITPWNEVTWSRQGRTSRKYTLCRVGCEHGTSCPPEVHNGCQFVECWNIGCFCRLQHSAASDSCRCWAAPTDLFLICRTLYLDAQVVFFSQNRFVVHDYDSSSPSDVPNHEELSPRQYPFDRFAVSEFLRDVVPQGCLGMLRSLEVVFPPYNWEVWPQDDSPAQKDWLATVDWAKDKLTLPGLTLRVVMADVSEWGAPDDRVDMTAEQDHAIVKAYDRIITPLRLWGQRNSSSDTVLGRFCANLTKPSKHTYSTEDPSWMEERSQAFEDQLKEKVERSVRGDELWEEQSGLPEPLRGLWKYAFRRDA</sequence>
<comment type="caution">
    <text evidence="1">The sequence shown here is derived from an EMBL/GenBank/DDBJ whole genome shotgun (WGS) entry which is preliminary data.</text>
</comment>
<reference evidence="1" key="2">
    <citation type="submission" date="2023-05" db="EMBL/GenBank/DDBJ databases">
        <authorList>
            <consortium name="Lawrence Berkeley National Laboratory"/>
            <person name="Steindorff A."/>
            <person name="Hensen N."/>
            <person name="Bonometti L."/>
            <person name="Westerberg I."/>
            <person name="Brannstrom I.O."/>
            <person name="Guillou S."/>
            <person name="Cros-Aarteil S."/>
            <person name="Calhoun S."/>
            <person name="Haridas S."/>
            <person name="Kuo A."/>
            <person name="Mondo S."/>
            <person name="Pangilinan J."/>
            <person name="Riley R."/>
            <person name="Labutti K."/>
            <person name="Andreopoulos B."/>
            <person name="Lipzen A."/>
            <person name="Chen C."/>
            <person name="Yanf M."/>
            <person name="Daum C."/>
            <person name="Ng V."/>
            <person name="Clum A."/>
            <person name="Ohm R."/>
            <person name="Martin F."/>
            <person name="Silar P."/>
            <person name="Natvig D."/>
            <person name="Lalanne C."/>
            <person name="Gautier V."/>
            <person name="Ament-Velasquez S.L."/>
            <person name="Kruys A."/>
            <person name="Hutchinson M.I."/>
            <person name="Powell A.J."/>
            <person name="Barry K."/>
            <person name="Miller A.N."/>
            <person name="Grigoriev I.V."/>
            <person name="Debuchy R."/>
            <person name="Gladieux P."/>
            <person name="Thoren M.H."/>
            <person name="Johannesson H."/>
        </authorList>
    </citation>
    <scope>NUCLEOTIDE SEQUENCE</scope>
    <source>
        <strain evidence="1">CBS 315.58</strain>
    </source>
</reference>
<accession>A0AAN6XN01</accession>
<dbReference type="PANTHER" id="PTHR42085">
    <property type="entry name" value="F-BOX DOMAIN-CONTAINING PROTEIN"/>
    <property type="match status" value="1"/>
</dbReference>
<organism evidence="1 2">
    <name type="scientific">Triangularia verruculosa</name>
    <dbReference type="NCBI Taxonomy" id="2587418"/>
    <lineage>
        <taxon>Eukaryota</taxon>
        <taxon>Fungi</taxon>
        <taxon>Dikarya</taxon>
        <taxon>Ascomycota</taxon>
        <taxon>Pezizomycotina</taxon>
        <taxon>Sordariomycetes</taxon>
        <taxon>Sordariomycetidae</taxon>
        <taxon>Sordariales</taxon>
        <taxon>Podosporaceae</taxon>
        <taxon>Triangularia</taxon>
    </lineage>
</organism>
<dbReference type="EMBL" id="MU863888">
    <property type="protein sequence ID" value="KAK4203629.1"/>
    <property type="molecule type" value="Genomic_DNA"/>
</dbReference>
<reference evidence="1" key="1">
    <citation type="journal article" date="2023" name="Mol. Phylogenet. Evol.">
        <title>Genome-scale phylogeny and comparative genomics of the fungal order Sordariales.</title>
        <authorList>
            <person name="Hensen N."/>
            <person name="Bonometti L."/>
            <person name="Westerberg I."/>
            <person name="Brannstrom I.O."/>
            <person name="Guillou S."/>
            <person name="Cros-Aarteil S."/>
            <person name="Calhoun S."/>
            <person name="Haridas S."/>
            <person name="Kuo A."/>
            <person name="Mondo S."/>
            <person name="Pangilinan J."/>
            <person name="Riley R."/>
            <person name="LaButti K."/>
            <person name="Andreopoulos B."/>
            <person name="Lipzen A."/>
            <person name="Chen C."/>
            <person name="Yan M."/>
            <person name="Daum C."/>
            <person name="Ng V."/>
            <person name="Clum A."/>
            <person name="Steindorff A."/>
            <person name="Ohm R.A."/>
            <person name="Martin F."/>
            <person name="Silar P."/>
            <person name="Natvig D.O."/>
            <person name="Lalanne C."/>
            <person name="Gautier V."/>
            <person name="Ament-Velasquez S.L."/>
            <person name="Kruys A."/>
            <person name="Hutchinson M.I."/>
            <person name="Powell A.J."/>
            <person name="Barry K."/>
            <person name="Miller A.N."/>
            <person name="Grigoriev I.V."/>
            <person name="Debuchy R."/>
            <person name="Gladieux P."/>
            <person name="Hiltunen Thoren M."/>
            <person name="Johannesson H."/>
        </authorList>
    </citation>
    <scope>NUCLEOTIDE SEQUENCE</scope>
    <source>
        <strain evidence="1">CBS 315.58</strain>
    </source>
</reference>
<keyword evidence="2" id="KW-1185">Reference proteome</keyword>
<dbReference type="AlphaFoldDB" id="A0AAN6XN01"/>